<dbReference type="AlphaFoldDB" id="A0AAV1DHW7"/>
<feature type="region of interest" description="Disordered" evidence="2">
    <location>
        <begin position="680"/>
        <end position="801"/>
    </location>
</feature>
<name>A0AAV1DHW7_OLDCO</name>
<dbReference type="GO" id="GO:0005737">
    <property type="term" value="C:cytoplasm"/>
    <property type="evidence" value="ECO:0007669"/>
    <property type="project" value="TreeGrafter"/>
</dbReference>
<dbReference type="SUPFAM" id="SSF46565">
    <property type="entry name" value="Chaperone J-domain"/>
    <property type="match status" value="1"/>
</dbReference>
<gene>
    <name evidence="3" type="ORF">OLC1_LOCUS15587</name>
</gene>
<feature type="compositionally biased region" description="Basic and acidic residues" evidence="2">
    <location>
        <begin position="515"/>
        <end position="525"/>
    </location>
</feature>
<feature type="compositionally biased region" description="Polar residues" evidence="2">
    <location>
        <begin position="783"/>
        <end position="801"/>
    </location>
</feature>
<feature type="compositionally biased region" description="Low complexity" evidence="2">
    <location>
        <begin position="526"/>
        <end position="540"/>
    </location>
</feature>
<dbReference type="InterPro" id="IPR036869">
    <property type="entry name" value="J_dom_sf"/>
</dbReference>
<feature type="compositionally biased region" description="Polar residues" evidence="2">
    <location>
        <begin position="258"/>
        <end position="268"/>
    </location>
</feature>
<dbReference type="PANTHER" id="PTHR23172:SF19">
    <property type="entry name" value="J DOMAIN-CONTAINING PROTEIN"/>
    <property type="match status" value="1"/>
</dbReference>
<feature type="compositionally biased region" description="Basic and acidic residues" evidence="2">
    <location>
        <begin position="317"/>
        <end position="327"/>
    </location>
</feature>
<proteinExistence type="predicted"/>
<organism evidence="3 4">
    <name type="scientific">Oldenlandia corymbosa var. corymbosa</name>
    <dbReference type="NCBI Taxonomy" id="529605"/>
    <lineage>
        <taxon>Eukaryota</taxon>
        <taxon>Viridiplantae</taxon>
        <taxon>Streptophyta</taxon>
        <taxon>Embryophyta</taxon>
        <taxon>Tracheophyta</taxon>
        <taxon>Spermatophyta</taxon>
        <taxon>Magnoliopsida</taxon>
        <taxon>eudicotyledons</taxon>
        <taxon>Gunneridae</taxon>
        <taxon>Pentapetalae</taxon>
        <taxon>asterids</taxon>
        <taxon>lamiids</taxon>
        <taxon>Gentianales</taxon>
        <taxon>Rubiaceae</taxon>
        <taxon>Rubioideae</taxon>
        <taxon>Spermacoceae</taxon>
        <taxon>Hedyotis-Oldenlandia complex</taxon>
        <taxon>Oldenlandia</taxon>
    </lineage>
</organism>
<dbReference type="GO" id="GO:0072318">
    <property type="term" value="P:clathrin coat disassembly"/>
    <property type="evidence" value="ECO:0007669"/>
    <property type="project" value="TreeGrafter"/>
</dbReference>
<sequence length="968" mass="106103">MDDLDVLARGYGFRPQGKSNPMRSEAGDRRSASTRSSFTAIYDDDHGGRGGDGGFFNGGPPKYYSYSNSNSSKPSSGMDDFDYDSIFNSSAAPASGGNSNSTKTTSAPVYDKPVYDDDIFNGLPGVKSKSVSSASMGRFDDDGFSSVASPPGWSSTGNSNTRIDEPDDLLGKLGQSEGETRKTSSTSTGFEFLDNLTRKEPVPEVKSSSRSSSSRGFDDILNGLGSGNPASSKRPVSESSRDPKSSSNVIHDPFVVLETSSPVSSTPGIFTDPLEEIGNLGKSGTTKPDTSAAAGGVFDFLDPLNGFGTSATPFSPDKSRMEKEKSPSRSSSRVSETQTAGNREHILRSSFKQSESHFQRNAPEESLHDSPLFDMPNASANAPQNSVRQNASSPPPVSEKLNGTNSQPDMSPRSEEHAQQYDDVWLTVSEVPLFTQPTSAPPPSRPPPPIPRRTSTLETGSFPSNARKKSDDFASPPGYSAYAQSPKGFPDASKGAPGSQIDELEDFARGSTRNSVDKVNFHSGEEMNASSAAVASAAAMKEAMDIAEAKFRHAKEVREREYAKVARSRESTQLDKDEQAMLDAQEREFRENQERLEQEQRKREEEEREKRRLEKERERERAREIENARARQAVERATREARERAAAEARLKADRAAQAVAREKAERQAVLRAQAEARERLAAEAKERVEKAAAEAREKANAEAREKEARDRAAAEAQRRAERAAAERATAEARERAAAEARGKAANAARTDQQRYDNNDLESFFGAGSRPSSAPRPRASSPDTNKPNTSNAPNMRKTSSAANVLDDLSSLIGVPGAATFEEIPGESAERRKARWEREERVRKRAMEAVAEKNKRDLEAKEEQEKRDKLAETMDIEIKRWAAGKEGNLRALLSTLQYVLWPECGWQPVSLTDLITAISVKKVYRKATLCIHPDKVQQKGATSEQKYVAAKVFDLLKEAWNKFNSEELF</sequence>
<feature type="compositionally biased region" description="Low complexity" evidence="2">
    <location>
        <begin position="58"/>
        <end position="77"/>
    </location>
</feature>
<evidence type="ECO:0000313" key="4">
    <source>
        <dbReference type="Proteomes" id="UP001161247"/>
    </source>
</evidence>
<feature type="compositionally biased region" description="Pro residues" evidence="2">
    <location>
        <begin position="439"/>
        <end position="451"/>
    </location>
</feature>
<keyword evidence="4" id="KW-1185">Reference proteome</keyword>
<evidence type="ECO:0000256" key="2">
    <source>
        <dbReference type="SAM" id="MobiDB-lite"/>
    </source>
</evidence>
<dbReference type="EMBL" id="OX459122">
    <property type="protein sequence ID" value="CAI9107223.1"/>
    <property type="molecule type" value="Genomic_DNA"/>
</dbReference>
<dbReference type="FunFam" id="1.10.287.110:FF:000009">
    <property type="entry name" value="Auxilin-related protein 1"/>
    <property type="match status" value="1"/>
</dbReference>
<dbReference type="GO" id="GO:0031982">
    <property type="term" value="C:vesicle"/>
    <property type="evidence" value="ECO:0007669"/>
    <property type="project" value="TreeGrafter"/>
</dbReference>
<feature type="compositionally biased region" description="Basic and acidic residues" evidence="2">
    <location>
        <begin position="354"/>
        <end position="368"/>
    </location>
</feature>
<feature type="region of interest" description="Disordered" evidence="2">
    <location>
        <begin position="558"/>
        <end position="662"/>
    </location>
</feature>
<dbReference type="Gene3D" id="1.10.287.110">
    <property type="entry name" value="DnaJ domain"/>
    <property type="match status" value="1"/>
</dbReference>
<accession>A0AAV1DHW7</accession>
<feature type="compositionally biased region" description="Low complexity" evidence="2">
    <location>
        <begin position="766"/>
        <end position="782"/>
    </location>
</feature>
<evidence type="ECO:0000313" key="3">
    <source>
        <dbReference type="EMBL" id="CAI9107223.1"/>
    </source>
</evidence>
<protein>
    <submittedName>
        <fullName evidence="3">OLC1v1006534C2</fullName>
    </submittedName>
</protein>
<keyword evidence="1" id="KW-0175">Coiled coil</keyword>
<dbReference type="GO" id="GO:0072583">
    <property type="term" value="P:clathrin-dependent endocytosis"/>
    <property type="evidence" value="ECO:0007669"/>
    <property type="project" value="TreeGrafter"/>
</dbReference>
<feature type="region of interest" description="Disordered" evidence="2">
    <location>
        <begin position="1"/>
        <end position="540"/>
    </location>
</feature>
<feature type="compositionally biased region" description="Polar residues" evidence="2">
    <location>
        <begin position="378"/>
        <end position="392"/>
    </location>
</feature>
<feature type="compositionally biased region" description="Low complexity" evidence="2">
    <location>
        <begin position="88"/>
        <end position="106"/>
    </location>
</feature>
<reference evidence="3" key="1">
    <citation type="submission" date="2023-03" db="EMBL/GenBank/DDBJ databases">
        <authorList>
            <person name="Julca I."/>
        </authorList>
    </citation>
    <scope>NUCLEOTIDE SEQUENCE</scope>
</reference>
<evidence type="ECO:0000256" key="1">
    <source>
        <dbReference type="ARBA" id="ARBA00023054"/>
    </source>
</evidence>
<feature type="compositionally biased region" description="Basic and acidic residues" evidence="2">
    <location>
        <begin position="680"/>
        <end position="743"/>
    </location>
</feature>
<feature type="compositionally biased region" description="Basic and acidic residues" evidence="2">
    <location>
        <begin position="235"/>
        <end position="244"/>
    </location>
</feature>
<dbReference type="Proteomes" id="UP001161247">
    <property type="component" value="Chromosome 5"/>
</dbReference>
<dbReference type="GO" id="GO:0030276">
    <property type="term" value="F:clathrin binding"/>
    <property type="evidence" value="ECO:0007669"/>
    <property type="project" value="TreeGrafter"/>
</dbReference>
<feature type="compositionally biased region" description="Polar residues" evidence="2">
    <location>
        <begin position="146"/>
        <end position="161"/>
    </location>
</feature>
<dbReference type="PANTHER" id="PTHR23172">
    <property type="entry name" value="AUXILIN/CYCLIN G-ASSOCIATED KINASE-RELATED"/>
    <property type="match status" value="1"/>
</dbReference>